<dbReference type="PANTHER" id="PTHR48098:SF3">
    <property type="entry name" value="IRON(III) ENTEROBACTIN ESTERASE"/>
    <property type="match status" value="1"/>
</dbReference>
<keyword evidence="2" id="KW-1185">Reference proteome</keyword>
<organism evidence="1 2">
    <name type="scientific">Bacillus coahuilensis p1.1.43</name>
    <dbReference type="NCBI Taxonomy" id="1150625"/>
    <lineage>
        <taxon>Bacteria</taxon>
        <taxon>Bacillati</taxon>
        <taxon>Bacillota</taxon>
        <taxon>Bacilli</taxon>
        <taxon>Bacillales</taxon>
        <taxon>Bacillaceae</taxon>
        <taxon>Bacillus</taxon>
    </lineage>
</organism>
<comment type="caution">
    <text evidence="1">The sequence shown here is derived from an EMBL/GenBank/DDBJ whole genome shotgun (WGS) entry which is preliminary data.</text>
</comment>
<dbReference type="Proteomes" id="UP000074108">
    <property type="component" value="Unassembled WGS sequence"/>
</dbReference>
<dbReference type="RefSeq" id="WP_059350583.1">
    <property type="nucleotide sequence ID" value="NZ_LDYG01000021.1"/>
</dbReference>
<evidence type="ECO:0008006" key="3">
    <source>
        <dbReference type="Google" id="ProtNLM"/>
    </source>
</evidence>
<dbReference type="Gene3D" id="3.40.50.1820">
    <property type="entry name" value="alpha/beta hydrolase"/>
    <property type="match status" value="1"/>
</dbReference>
<gene>
    <name evidence="1" type="ORF">Q75_04810</name>
</gene>
<dbReference type="InterPro" id="IPR050583">
    <property type="entry name" value="Mycobacterial_A85_antigen"/>
</dbReference>
<name>A0A147KA46_9BACI</name>
<sequence length="240" mass="27946">MTGSQGKIEEKIIFSEFLQEEISFLVYLPPNYSDLYKYALLIAQDGRDYFQLGKLPRLGDELIPSKEIENTIMVGVPYKDVNDRRRKYHPEGEQNSAYIRFIAQELIPFLDREYPTYLMGQGRTLVGDSLAATVSLMTALHYPHSIGKVILQSPYVDELVLNKVQEHKQPELLDVYHVIGTEETAVKTTDGEVKDFLKPNRELHKMMVEKGYSLFYEEFNGEHTWKYWQPDLKRALKMML</sequence>
<dbReference type="InterPro" id="IPR000801">
    <property type="entry name" value="Esterase-like"/>
</dbReference>
<dbReference type="EMBL" id="LDYG01000021">
    <property type="protein sequence ID" value="KUP07556.1"/>
    <property type="molecule type" value="Genomic_DNA"/>
</dbReference>
<dbReference type="PATRIC" id="fig|1150625.3.peg.1009"/>
<dbReference type="AlphaFoldDB" id="A0A147KA46"/>
<proteinExistence type="predicted"/>
<evidence type="ECO:0000313" key="2">
    <source>
        <dbReference type="Proteomes" id="UP000074108"/>
    </source>
</evidence>
<dbReference type="STRING" id="1150625.Q75_04810"/>
<reference evidence="1 2" key="1">
    <citation type="journal article" date="2016" name="Front. Microbiol.">
        <title>Microevolution Analysis of Bacillus coahuilensis Unveils Differences in Phosphorus Acquisition Strategies and Their Regulation.</title>
        <authorList>
            <person name="Gomez-Lunar Z."/>
            <person name="Hernandez-Gonzalez I."/>
            <person name="Rodriguez-Torres M.D."/>
            <person name="Souza V."/>
            <person name="Olmedo-Alvarez G."/>
        </authorList>
    </citation>
    <scope>NUCLEOTIDE SEQUENCE [LARGE SCALE GENOMIC DNA]</scope>
    <source>
        <strain evidence="2">p1.1.43</strain>
    </source>
</reference>
<dbReference type="SUPFAM" id="SSF53474">
    <property type="entry name" value="alpha/beta-Hydrolases"/>
    <property type="match status" value="1"/>
</dbReference>
<dbReference type="InterPro" id="IPR029058">
    <property type="entry name" value="AB_hydrolase_fold"/>
</dbReference>
<evidence type="ECO:0000313" key="1">
    <source>
        <dbReference type="EMBL" id="KUP07556.1"/>
    </source>
</evidence>
<dbReference type="Pfam" id="PF00756">
    <property type="entry name" value="Esterase"/>
    <property type="match status" value="1"/>
</dbReference>
<dbReference type="OrthoDB" id="9803578at2"/>
<dbReference type="PANTHER" id="PTHR48098">
    <property type="entry name" value="ENTEROCHELIN ESTERASE-RELATED"/>
    <property type="match status" value="1"/>
</dbReference>
<accession>A0A147KA46</accession>
<protein>
    <recommendedName>
        <fullName evidence="3">Enterochelin esterase</fullName>
    </recommendedName>
</protein>